<proteinExistence type="predicted"/>
<organism evidence="13 14">
    <name type="scientific">Nocardia bovistercoris</name>
    <dbReference type="NCBI Taxonomy" id="2785916"/>
    <lineage>
        <taxon>Bacteria</taxon>
        <taxon>Bacillati</taxon>
        <taxon>Actinomycetota</taxon>
        <taxon>Actinomycetes</taxon>
        <taxon>Mycobacteriales</taxon>
        <taxon>Nocardiaceae</taxon>
        <taxon>Nocardia</taxon>
    </lineage>
</organism>
<gene>
    <name evidence="13" type="ORF">IT779_35925</name>
</gene>
<evidence type="ECO:0000256" key="3">
    <source>
        <dbReference type="ARBA" id="ARBA00022692"/>
    </source>
</evidence>
<keyword evidence="2" id="KW-1003">Cell membrane</keyword>
<feature type="domain" description="Anti-sigma-K factor RskA N-terminal" evidence="12">
    <location>
        <begin position="8"/>
        <end position="55"/>
    </location>
</feature>
<evidence type="ECO:0000259" key="11">
    <source>
        <dbReference type="Pfam" id="PF10099"/>
    </source>
</evidence>
<feature type="transmembrane region" description="Helical" evidence="10">
    <location>
        <begin position="99"/>
        <end position="120"/>
    </location>
</feature>
<dbReference type="GO" id="GO:0006417">
    <property type="term" value="P:regulation of translation"/>
    <property type="evidence" value="ECO:0007669"/>
    <property type="project" value="TreeGrafter"/>
</dbReference>
<dbReference type="GO" id="GO:0005886">
    <property type="term" value="C:plasma membrane"/>
    <property type="evidence" value="ECO:0007669"/>
    <property type="project" value="UniProtKB-SubCell"/>
</dbReference>
<protein>
    <recommendedName>
        <fullName evidence="9">Regulator of SigK</fullName>
    </recommendedName>
    <alternativeName>
        <fullName evidence="8">Sigma-K anti-sigma factor RskA</fullName>
    </alternativeName>
</protein>
<evidence type="ECO:0000313" key="13">
    <source>
        <dbReference type="EMBL" id="MBH0781676.1"/>
    </source>
</evidence>
<evidence type="ECO:0000256" key="2">
    <source>
        <dbReference type="ARBA" id="ARBA00022475"/>
    </source>
</evidence>
<dbReference type="Pfam" id="PF22618">
    <property type="entry name" value="RskA_N"/>
    <property type="match status" value="1"/>
</dbReference>
<comment type="caution">
    <text evidence="13">The sequence shown here is derived from an EMBL/GenBank/DDBJ whole genome shotgun (WGS) entry which is preliminary data.</text>
</comment>
<evidence type="ECO:0000256" key="1">
    <source>
        <dbReference type="ARBA" id="ARBA00004162"/>
    </source>
</evidence>
<evidence type="ECO:0000256" key="6">
    <source>
        <dbReference type="ARBA" id="ARBA00023136"/>
    </source>
</evidence>
<keyword evidence="14" id="KW-1185">Reference proteome</keyword>
<dbReference type="InterPro" id="IPR018764">
    <property type="entry name" value="RskA_C"/>
</dbReference>
<dbReference type="EMBL" id="JADMLG010000027">
    <property type="protein sequence ID" value="MBH0781676.1"/>
    <property type="molecule type" value="Genomic_DNA"/>
</dbReference>
<evidence type="ECO:0000256" key="5">
    <source>
        <dbReference type="ARBA" id="ARBA00023015"/>
    </source>
</evidence>
<keyword evidence="5" id="KW-0805">Transcription regulation</keyword>
<reference evidence="13" key="1">
    <citation type="submission" date="2020-11" db="EMBL/GenBank/DDBJ databases">
        <title>Nocardia NEAU-351.nov., a novel actinomycete isolated from the cow dung.</title>
        <authorList>
            <person name="Zhang X."/>
        </authorList>
    </citation>
    <scope>NUCLEOTIDE SEQUENCE</scope>
    <source>
        <strain evidence="13">NEAU-351</strain>
    </source>
</reference>
<accession>A0A931IHT9</accession>
<dbReference type="RefSeq" id="WP_196153954.1">
    <property type="nucleotide sequence ID" value="NZ_JADMLG010000027.1"/>
</dbReference>
<evidence type="ECO:0000256" key="10">
    <source>
        <dbReference type="SAM" id="Phobius"/>
    </source>
</evidence>
<evidence type="ECO:0000256" key="7">
    <source>
        <dbReference type="ARBA" id="ARBA00023163"/>
    </source>
</evidence>
<evidence type="ECO:0000256" key="9">
    <source>
        <dbReference type="ARBA" id="ARBA00030803"/>
    </source>
</evidence>
<dbReference type="InterPro" id="IPR053877">
    <property type="entry name" value="RskA_N"/>
</dbReference>
<name>A0A931IHT9_9NOCA</name>
<dbReference type="PANTHER" id="PTHR37461:SF1">
    <property type="entry name" value="ANTI-SIGMA-K FACTOR RSKA"/>
    <property type="match status" value="1"/>
</dbReference>
<dbReference type="PANTHER" id="PTHR37461">
    <property type="entry name" value="ANTI-SIGMA-K FACTOR RSKA"/>
    <property type="match status" value="1"/>
</dbReference>
<sequence>MSGDENDLLDLAYPYALDAVVELERRGIEKRLSEVDAETAAEFAATVRDVRETLAAMTAGDSLQPPAALEDSLLRALDARRAAPTPTPASHRIRSRRRWLAAAAAAVVLAVGGGVAVVVVNRTEPEHGITAQLVRDQPDARSRTVPVATGGTLTVHTSQRLAAASVSFDAISDPATGRSYQLWLVPASGDPRSAGILATTEGTTVIGHYDTTDTLAMTVEPQGGSPRPTTEPIAAIPLS</sequence>
<keyword evidence="3 10" id="KW-0812">Transmembrane</keyword>
<feature type="domain" description="Anti-sigma K factor RskA C-terminal" evidence="11">
    <location>
        <begin position="100"/>
        <end position="233"/>
    </location>
</feature>
<keyword evidence="6 10" id="KW-0472">Membrane</keyword>
<evidence type="ECO:0000256" key="4">
    <source>
        <dbReference type="ARBA" id="ARBA00022989"/>
    </source>
</evidence>
<dbReference type="GO" id="GO:0016989">
    <property type="term" value="F:sigma factor antagonist activity"/>
    <property type="evidence" value="ECO:0007669"/>
    <property type="project" value="TreeGrafter"/>
</dbReference>
<evidence type="ECO:0000313" key="14">
    <source>
        <dbReference type="Proteomes" id="UP000655751"/>
    </source>
</evidence>
<comment type="subcellular location">
    <subcellularLocation>
        <location evidence="1">Cell membrane</location>
        <topology evidence="1">Single-pass membrane protein</topology>
    </subcellularLocation>
</comment>
<keyword evidence="7" id="KW-0804">Transcription</keyword>
<evidence type="ECO:0000259" key="12">
    <source>
        <dbReference type="Pfam" id="PF22618"/>
    </source>
</evidence>
<dbReference type="Proteomes" id="UP000655751">
    <property type="component" value="Unassembled WGS sequence"/>
</dbReference>
<dbReference type="InterPro" id="IPR041916">
    <property type="entry name" value="Anti_sigma_zinc_sf"/>
</dbReference>
<evidence type="ECO:0000256" key="8">
    <source>
        <dbReference type="ARBA" id="ARBA00029829"/>
    </source>
</evidence>
<dbReference type="Gene3D" id="1.10.10.1320">
    <property type="entry name" value="Anti-sigma factor, zinc-finger domain"/>
    <property type="match status" value="1"/>
</dbReference>
<dbReference type="AlphaFoldDB" id="A0A931IHT9"/>
<dbReference type="Pfam" id="PF10099">
    <property type="entry name" value="RskA_C"/>
    <property type="match status" value="1"/>
</dbReference>
<keyword evidence="4 10" id="KW-1133">Transmembrane helix</keyword>
<dbReference type="InterPro" id="IPR051474">
    <property type="entry name" value="Anti-sigma-K/W_factor"/>
</dbReference>